<evidence type="ECO:0000313" key="2">
    <source>
        <dbReference type="EMBL" id="CAK9075219.1"/>
    </source>
</evidence>
<evidence type="ECO:0000313" key="3">
    <source>
        <dbReference type="Proteomes" id="UP001642484"/>
    </source>
</evidence>
<feature type="compositionally biased region" description="Low complexity" evidence="1">
    <location>
        <begin position="39"/>
        <end position="56"/>
    </location>
</feature>
<comment type="caution">
    <text evidence="2">The sequence shown here is derived from an EMBL/GenBank/DDBJ whole genome shotgun (WGS) entry which is preliminary data.</text>
</comment>
<feature type="compositionally biased region" description="Polar residues" evidence="1">
    <location>
        <begin position="57"/>
        <end position="68"/>
    </location>
</feature>
<dbReference type="Proteomes" id="UP001642484">
    <property type="component" value="Unassembled WGS sequence"/>
</dbReference>
<reference evidence="2 3" key="1">
    <citation type="submission" date="2024-02" db="EMBL/GenBank/DDBJ databases">
        <authorList>
            <person name="Chen Y."/>
            <person name="Shah S."/>
            <person name="Dougan E. K."/>
            <person name="Thang M."/>
            <person name="Chan C."/>
        </authorList>
    </citation>
    <scope>NUCLEOTIDE SEQUENCE [LARGE SCALE GENOMIC DNA]</scope>
</reference>
<dbReference type="EMBL" id="CAXAMN010023106">
    <property type="protein sequence ID" value="CAK9075219.1"/>
    <property type="molecule type" value="Genomic_DNA"/>
</dbReference>
<organism evidence="2 3">
    <name type="scientific">Durusdinium trenchii</name>
    <dbReference type="NCBI Taxonomy" id="1381693"/>
    <lineage>
        <taxon>Eukaryota</taxon>
        <taxon>Sar</taxon>
        <taxon>Alveolata</taxon>
        <taxon>Dinophyceae</taxon>
        <taxon>Suessiales</taxon>
        <taxon>Symbiodiniaceae</taxon>
        <taxon>Durusdinium</taxon>
    </lineage>
</organism>
<evidence type="ECO:0000256" key="1">
    <source>
        <dbReference type="SAM" id="MobiDB-lite"/>
    </source>
</evidence>
<gene>
    <name evidence="2" type="ORF">CCMP2556_LOCUS37047</name>
</gene>
<proteinExistence type="predicted"/>
<protein>
    <submittedName>
        <fullName evidence="2">Uncharacterized protein</fullName>
    </submittedName>
</protein>
<sequence length="167" mass="18805">MLISIHIYIYTDVRTHGTHGRRDGRTHRILLSGAARGVRASPTAAAAEPRPARPSTFTDSSPMSSDSQPWRACSASMGYGPSPEGKAFARDFHDFLLTVEERPDKLEKVVERRRRHFEKQLTIDLKKLFHAETDSSTPPLQNSTQPRLLLTASSCELRKCERHVVQI</sequence>
<name>A0ABP0PJV2_9DINO</name>
<feature type="region of interest" description="Disordered" evidence="1">
    <location>
        <begin position="34"/>
        <end position="78"/>
    </location>
</feature>
<keyword evidence="3" id="KW-1185">Reference proteome</keyword>
<accession>A0ABP0PJV2</accession>